<evidence type="ECO:0000313" key="2">
    <source>
        <dbReference type="EMBL" id="KAK1693513.1"/>
    </source>
</evidence>
<keyword evidence="3" id="KW-1185">Reference proteome</keyword>
<feature type="compositionally biased region" description="Low complexity" evidence="1">
    <location>
        <begin position="205"/>
        <end position="227"/>
    </location>
</feature>
<accession>A0AAD8X1N1</accession>
<evidence type="ECO:0000313" key="3">
    <source>
        <dbReference type="Proteomes" id="UP001231189"/>
    </source>
</evidence>
<reference evidence="2" key="1">
    <citation type="submission" date="2023-07" db="EMBL/GenBank/DDBJ databases">
        <title>A chromosome-level genome assembly of Lolium multiflorum.</title>
        <authorList>
            <person name="Chen Y."/>
            <person name="Copetti D."/>
            <person name="Kolliker R."/>
            <person name="Studer B."/>
        </authorList>
    </citation>
    <scope>NUCLEOTIDE SEQUENCE</scope>
    <source>
        <strain evidence="2">02402/16</strain>
        <tissue evidence="2">Leaf</tissue>
    </source>
</reference>
<dbReference type="EMBL" id="JAUUTY010000001">
    <property type="protein sequence ID" value="KAK1693513.1"/>
    <property type="molecule type" value="Genomic_DNA"/>
</dbReference>
<protein>
    <submittedName>
        <fullName evidence="2">Uncharacterized protein</fullName>
    </submittedName>
</protein>
<sequence>MLSAVVRSGLRGSGGAVASWARGAVARRVMTGTSWAGRLAAAWARTSFERNLLPPPADAAAGARVLLPGVPVQIASRRLWSFLPAGNAIATTSTEKRAKKSPYRSKAPTTTTSGIFRSSVEGHAAAIELRRCAARAAPRRGRARRRDVMYLRASSDAHAPRLPISPERRRRVALTRGEGHRWRVGKVVSSPPSESRASRLGSKAPSTTTMRPPRPTTTSGTFPPSSGRTRRHDRTREGRSKRGATTRACGFPWSTARPQE</sequence>
<feature type="region of interest" description="Disordered" evidence="1">
    <location>
        <begin position="183"/>
        <end position="260"/>
    </location>
</feature>
<evidence type="ECO:0000256" key="1">
    <source>
        <dbReference type="SAM" id="MobiDB-lite"/>
    </source>
</evidence>
<dbReference type="Proteomes" id="UP001231189">
    <property type="component" value="Unassembled WGS sequence"/>
</dbReference>
<name>A0AAD8X1N1_LOLMU</name>
<comment type="caution">
    <text evidence="2">The sequence shown here is derived from an EMBL/GenBank/DDBJ whole genome shotgun (WGS) entry which is preliminary data.</text>
</comment>
<proteinExistence type="predicted"/>
<gene>
    <name evidence="2" type="ORF">QYE76_010210</name>
</gene>
<dbReference type="AlphaFoldDB" id="A0AAD8X1N1"/>
<organism evidence="2 3">
    <name type="scientific">Lolium multiflorum</name>
    <name type="common">Italian ryegrass</name>
    <name type="synonym">Lolium perenne subsp. multiflorum</name>
    <dbReference type="NCBI Taxonomy" id="4521"/>
    <lineage>
        <taxon>Eukaryota</taxon>
        <taxon>Viridiplantae</taxon>
        <taxon>Streptophyta</taxon>
        <taxon>Embryophyta</taxon>
        <taxon>Tracheophyta</taxon>
        <taxon>Spermatophyta</taxon>
        <taxon>Magnoliopsida</taxon>
        <taxon>Liliopsida</taxon>
        <taxon>Poales</taxon>
        <taxon>Poaceae</taxon>
        <taxon>BOP clade</taxon>
        <taxon>Pooideae</taxon>
        <taxon>Poodae</taxon>
        <taxon>Poeae</taxon>
        <taxon>Poeae Chloroplast Group 2 (Poeae type)</taxon>
        <taxon>Loliodinae</taxon>
        <taxon>Loliinae</taxon>
        <taxon>Lolium</taxon>
    </lineage>
</organism>